<feature type="region of interest" description="Disordered" evidence="1">
    <location>
        <begin position="1"/>
        <end position="22"/>
    </location>
</feature>
<dbReference type="OrthoDB" id="6147318at2759"/>
<evidence type="ECO:0000256" key="1">
    <source>
        <dbReference type="SAM" id="MobiDB-lite"/>
    </source>
</evidence>
<comment type="caution">
    <text evidence="2">The sequence shown here is derived from an EMBL/GenBank/DDBJ whole genome shotgun (WGS) entry which is preliminary data.</text>
</comment>
<accession>A0A8J4XX69</accession>
<feature type="compositionally biased region" description="Basic and acidic residues" evidence="1">
    <location>
        <begin position="13"/>
        <end position="22"/>
    </location>
</feature>
<dbReference type="EMBL" id="JACEEZ010020586">
    <property type="protein sequence ID" value="KAG0714384.1"/>
    <property type="molecule type" value="Genomic_DNA"/>
</dbReference>
<gene>
    <name evidence="2" type="ORF">GWK47_014262</name>
</gene>
<sequence>MNGFQGCQHRWRRPDSPPEGRDDGGCKHIVAFILAVADFIRRCAELFCTGKPCTWDKPRKQGSSNEKLEDIEYSLAQERATHALEAEIASVSHQLSDGEVLLLRAPLHENFNMLMFMKGNMLQNLV</sequence>
<proteinExistence type="predicted"/>
<keyword evidence="3" id="KW-1185">Reference proteome</keyword>
<dbReference type="Proteomes" id="UP000770661">
    <property type="component" value="Unassembled WGS sequence"/>
</dbReference>
<protein>
    <submittedName>
        <fullName evidence="2">Uncharacterized protein</fullName>
    </submittedName>
</protein>
<evidence type="ECO:0000313" key="3">
    <source>
        <dbReference type="Proteomes" id="UP000770661"/>
    </source>
</evidence>
<organism evidence="2 3">
    <name type="scientific">Chionoecetes opilio</name>
    <name type="common">Atlantic snow crab</name>
    <name type="synonym">Cancer opilio</name>
    <dbReference type="NCBI Taxonomy" id="41210"/>
    <lineage>
        <taxon>Eukaryota</taxon>
        <taxon>Metazoa</taxon>
        <taxon>Ecdysozoa</taxon>
        <taxon>Arthropoda</taxon>
        <taxon>Crustacea</taxon>
        <taxon>Multicrustacea</taxon>
        <taxon>Malacostraca</taxon>
        <taxon>Eumalacostraca</taxon>
        <taxon>Eucarida</taxon>
        <taxon>Decapoda</taxon>
        <taxon>Pleocyemata</taxon>
        <taxon>Brachyura</taxon>
        <taxon>Eubrachyura</taxon>
        <taxon>Majoidea</taxon>
        <taxon>Majidae</taxon>
        <taxon>Chionoecetes</taxon>
    </lineage>
</organism>
<name>A0A8J4XX69_CHIOP</name>
<dbReference type="AlphaFoldDB" id="A0A8J4XX69"/>
<reference evidence="2" key="1">
    <citation type="submission" date="2020-07" db="EMBL/GenBank/DDBJ databases">
        <title>The High-quality genome of the commercially important snow crab, Chionoecetes opilio.</title>
        <authorList>
            <person name="Jeong J.-H."/>
            <person name="Ryu S."/>
        </authorList>
    </citation>
    <scope>NUCLEOTIDE SEQUENCE</scope>
    <source>
        <strain evidence="2">MADBK_172401_WGS</strain>
        <tissue evidence="2">Digestive gland</tissue>
    </source>
</reference>
<evidence type="ECO:0000313" key="2">
    <source>
        <dbReference type="EMBL" id="KAG0714384.1"/>
    </source>
</evidence>